<dbReference type="GO" id="GO:0019843">
    <property type="term" value="F:rRNA binding"/>
    <property type="evidence" value="ECO:0007669"/>
    <property type="project" value="UniProtKB-UniRule"/>
</dbReference>
<organism evidence="9 10">
    <name type="scientific">Desulfitobacterium dichloroeliminans (strain LMG P-21439 / DCA1)</name>
    <dbReference type="NCBI Taxonomy" id="871963"/>
    <lineage>
        <taxon>Bacteria</taxon>
        <taxon>Bacillati</taxon>
        <taxon>Bacillota</taxon>
        <taxon>Clostridia</taxon>
        <taxon>Eubacteriales</taxon>
        <taxon>Desulfitobacteriaceae</taxon>
        <taxon>Desulfitobacterium</taxon>
    </lineage>
</organism>
<proteinExistence type="inferred from homology"/>
<keyword evidence="6" id="KW-0963">Cytoplasm</keyword>
<dbReference type="STRING" id="871963.Desdi_0412"/>
<dbReference type="InterPro" id="IPR036389">
    <property type="entry name" value="RNase_III_sf"/>
</dbReference>
<dbReference type="eggNOG" id="COG1939">
    <property type="taxonomic scope" value="Bacteria"/>
</dbReference>
<sequence length="174" mass="19766">MVSIERREGVLPEPMPRSWQEMNALTLAYLGDAVYELWVRTHLLNSGHEKVNDLHHFATKYVRAATQAKLLHQILPHLDEQETSVVHRGRNAKGGHPKSTDVVTYRHATAFEALVGFWQLTDRTERMLWAFEQVDELIIEGDEEKPSGNSLKDDDAASDEPVQSGQSVMDEMDC</sequence>
<evidence type="ECO:0000256" key="4">
    <source>
        <dbReference type="ARBA" id="ARBA00022759"/>
    </source>
</evidence>
<evidence type="ECO:0000256" key="2">
    <source>
        <dbReference type="ARBA" id="ARBA00022552"/>
    </source>
</evidence>
<dbReference type="Proteomes" id="UP000010797">
    <property type="component" value="Chromosome"/>
</dbReference>
<comment type="cofactor">
    <cofactor evidence="6">
        <name>Mg(2+)</name>
        <dbReference type="ChEBI" id="CHEBI:18420"/>
    </cofactor>
</comment>
<dbReference type="KEGG" id="ddl:Desdi_0412"/>
<comment type="subunit">
    <text evidence="6">Homodimer.</text>
</comment>
<dbReference type="PANTHER" id="PTHR34276">
    <property type="entry name" value="MINI-RIBONUCLEASE 3"/>
    <property type="match status" value="1"/>
</dbReference>
<keyword evidence="6" id="KW-0694">RNA-binding</keyword>
<evidence type="ECO:0000313" key="9">
    <source>
        <dbReference type="EMBL" id="AGA67958.1"/>
    </source>
</evidence>
<dbReference type="HAMAP" id="MF_01468">
    <property type="entry name" value="RNase_Mini_III"/>
    <property type="match status" value="1"/>
</dbReference>
<dbReference type="Gene3D" id="1.10.1520.10">
    <property type="entry name" value="Ribonuclease III domain"/>
    <property type="match status" value="1"/>
</dbReference>
<evidence type="ECO:0000256" key="1">
    <source>
        <dbReference type="ARBA" id="ARBA00022517"/>
    </source>
</evidence>
<name>L0F4T9_DESDL</name>
<comment type="function">
    <text evidence="6">Involved in correct processing of both the 5' and 3' ends of 23S rRNA precursor. Processes 30S rRNA precursor transcript even in absence of ribonuclease 3 (Rnc); Rnc processes 30S rRNA into smaller rRNA precursors.</text>
</comment>
<evidence type="ECO:0000259" key="8">
    <source>
        <dbReference type="Pfam" id="PF00636"/>
    </source>
</evidence>
<evidence type="ECO:0000256" key="5">
    <source>
        <dbReference type="ARBA" id="ARBA00022801"/>
    </source>
</evidence>
<evidence type="ECO:0000256" key="7">
    <source>
        <dbReference type="SAM" id="MobiDB-lite"/>
    </source>
</evidence>
<comment type="similarity">
    <text evidence="6">Belongs to the MrnC RNase family.</text>
</comment>
<feature type="active site" evidence="6">
    <location>
        <position position="32"/>
    </location>
</feature>
<protein>
    <recommendedName>
        <fullName evidence="6">Mini-ribonuclease 3</fullName>
        <shortName evidence="6">Mini-3</shortName>
        <shortName evidence="6">Mini-RNase 3</shortName>
        <ecNumber evidence="6">3.1.26.-</ecNumber>
    </recommendedName>
    <alternativeName>
        <fullName evidence="6">Mini-RNase III</fullName>
        <shortName evidence="6">Mini-III</shortName>
    </alternativeName>
</protein>
<accession>L0F4T9</accession>
<gene>
    <name evidence="6" type="primary">mrnC</name>
    <name evidence="9" type="ordered locus">Desdi_0412</name>
</gene>
<feature type="domain" description="RNase III" evidence="8">
    <location>
        <begin position="26"/>
        <end position="121"/>
    </location>
</feature>
<dbReference type="SUPFAM" id="SSF69065">
    <property type="entry name" value="RNase III domain-like"/>
    <property type="match status" value="1"/>
</dbReference>
<evidence type="ECO:0000256" key="3">
    <source>
        <dbReference type="ARBA" id="ARBA00022722"/>
    </source>
</evidence>
<dbReference type="GO" id="GO:0005737">
    <property type="term" value="C:cytoplasm"/>
    <property type="evidence" value="ECO:0007669"/>
    <property type="project" value="UniProtKB-SubCell"/>
</dbReference>
<dbReference type="GO" id="GO:0006364">
    <property type="term" value="P:rRNA processing"/>
    <property type="evidence" value="ECO:0007669"/>
    <property type="project" value="UniProtKB-UniRule"/>
</dbReference>
<reference evidence="10" key="1">
    <citation type="submission" date="2012-02" db="EMBL/GenBank/DDBJ databases">
        <title>Complete sequence of Desulfitobacterium dichloroeliminans LMG P-21439.</title>
        <authorList>
            <person name="Lucas S."/>
            <person name="Han J."/>
            <person name="Lapidus A."/>
            <person name="Cheng J.-F."/>
            <person name="Goodwin L."/>
            <person name="Pitluck S."/>
            <person name="Peters L."/>
            <person name="Ovchinnikova G."/>
            <person name="Teshima H."/>
            <person name="Detter J.C."/>
            <person name="Han C."/>
            <person name="Tapia R."/>
            <person name="Land M."/>
            <person name="Hauser L."/>
            <person name="Kyrpides N."/>
            <person name="Ivanova N."/>
            <person name="Pagani I."/>
            <person name="Kruse T."/>
            <person name="de Vos W.M."/>
            <person name="Boon N."/>
            <person name="Smidt H."/>
            <person name="Woyke T."/>
        </authorList>
    </citation>
    <scope>NUCLEOTIDE SEQUENCE [LARGE SCALE GENOMIC DNA]</scope>
    <source>
        <strain evidence="10">LMG P-21439 / DCA1</strain>
    </source>
</reference>
<keyword evidence="1 6" id="KW-0690">Ribosome biogenesis</keyword>
<keyword evidence="5 6" id="KW-0378">Hydrolase</keyword>
<dbReference type="GO" id="GO:0004525">
    <property type="term" value="F:ribonuclease III activity"/>
    <property type="evidence" value="ECO:0007669"/>
    <property type="project" value="InterPro"/>
</dbReference>
<evidence type="ECO:0000256" key="6">
    <source>
        <dbReference type="HAMAP-Rule" id="MF_01468"/>
    </source>
</evidence>
<evidence type="ECO:0000313" key="10">
    <source>
        <dbReference type="Proteomes" id="UP000010797"/>
    </source>
</evidence>
<keyword evidence="3 6" id="KW-0540">Nuclease</keyword>
<keyword evidence="2 6" id="KW-0698">rRNA processing</keyword>
<dbReference type="HOGENOM" id="CLU_091169_2_1_9"/>
<dbReference type="Pfam" id="PF00636">
    <property type="entry name" value="Ribonuclease_3"/>
    <property type="match status" value="1"/>
</dbReference>
<dbReference type="InterPro" id="IPR000999">
    <property type="entry name" value="RNase_III_dom"/>
</dbReference>
<keyword evidence="6" id="KW-0699">rRNA-binding</keyword>
<keyword evidence="6" id="KW-0460">Magnesium</keyword>
<dbReference type="EMBL" id="CP003344">
    <property type="protein sequence ID" value="AGA67958.1"/>
    <property type="molecule type" value="Genomic_DNA"/>
</dbReference>
<keyword evidence="4 6" id="KW-0255">Endonuclease</keyword>
<keyword evidence="10" id="KW-1185">Reference proteome</keyword>
<comment type="subcellular location">
    <subcellularLocation>
        <location evidence="6">Cytoplasm</location>
    </subcellularLocation>
</comment>
<dbReference type="InterPro" id="IPR008226">
    <property type="entry name" value="Mini3_fam"/>
</dbReference>
<feature type="region of interest" description="Disordered" evidence="7">
    <location>
        <begin position="140"/>
        <end position="174"/>
    </location>
</feature>
<dbReference type="PANTHER" id="PTHR34276:SF1">
    <property type="entry name" value="MINI-RIBONUCLEASE 3"/>
    <property type="match status" value="1"/>
</dbReference>
<dbReference type="AlphaFoldDB" id="L0F4T9"/>
<dbReference type="EC" id="3.1.26.-" evidence="6"/>